<dbReference type="PANTHER" id="PTHR43317">
    <property type="entry name" value="THERMOSPERMINE SYNTHASE ACAULIS5"/>
    <property type="match status" value="1"/>
</dbReference>
<keyword evidence="1" id="KW-0620">Polyamine biosynthesis</keyword>
<sequence>MADFMLPWVELGRTTVPGDSSELRLMQRGGEFAIMVGPIALMNSRMTGSEIALAEVACERLKGRRNVRMLIGGYGMGFTLRAALAGLGADAKIVVAELVPAVLDWARGPMAELTAGSLDDPRVSIHDGDVGAAIGAASSSFDAILLDVDNGPDGLSRSANGKLYTRAGLETARKALKPSGLLIVWSAAPDRAFAARLGHAGFAVEEITARAHKGRGGRYVIWVGKKAR</sequence>
<dbReference type="PANTHER" id="PTHR43317:SF3">
    <property type="entry name" value="BLR2883 PROTEIN"/>
    <property type="match status" value="1"/>
</dbReference>
<keyword evidence="3" id="KW-1185">Reference proteome</keyword>
<organism evidence="2 3">
    <name type="scientific">Rhizomicrobium electricum</name>
    <dbReference type="NCBI Taxonomy" id="480070"/>
    <lineage>
        <taxon>Bacteria</taxon>
        <taxon>Pseudomonadati</taxon>
        <taxon>Pseudomonadota</taxon>
        <taxon>Alphaproteobacteria</taxon>
        <taxon>Micropepsales</taxon>
        <taxon>Micropepsaceae</taxon>
        <taxon>Rhizomicrobium</taxon>
    </lineage>
</organism>
<name>A0ABN1F6H3_9PROT</name>
<accession>A0ABN1F6H3</accession>
<evidence type="ECO:0000313" key="2">
    <source>
        <dbReference type="EMBL" id="GAA0583372.1"/>
    </source>
</evidence>
<gene>
    <name evidence="2" type="ORF">GCM10008942_35400</name>
</gene>
<dbReference type="Gene3D" id="3.40.50.150">
    <property type="entry name" value="Vaccinia Virus protein VP39"/>
    <property type="match status" value="1"/>
</dbReference>
<dbReference type="SUPFAM" id="SSF53335">
    <property type="entry name" value="S-adenosyl-L-methionine-dependent methyltransferases"/>
    <property type="match status" value="1"/>
</dbReference>
<dbReference type="Proteomes" id="UP001499951">
    <property type="component" value="Unassembled WGS sequence"/>
</dbReference>
<proteinExistence type="predicted"/>
<reference evidence="2 3" key="1">
    <citation type="journal article" date="2019" name="Int. J. Syst. Evol. Microbiol.">
        <title>The Global Catalogue of Microorganisms (GCM) 10K type strain sequencing project: providing services to taxonomists for standard genome sequencing and annotation.</title>
        <authorList>
            <consortium name="The Broad Institute Genomics Platform"/>
            <consortium name="The Broad Institute Genome Sequencing Center for Infectious Disease"/>
            <person name="Wu L."/>
            <person name="Ma J."/>
        </authorList>
    </citation>
    <scope>NUCLEOTIDE SEQUENCE [LARGE SCALE GENOMIC DNA]</scope>
    <source>
        <strain evidence="2 3">JCM 15089</strain>
    </source>
</reference>
<dbReference type="Pfam" id="PF01564">
    <property type="entry name" value="Spermine_synth"/>
    <property type="match status" value="1"/>
</dbReference>
<dbReference type="EMBL" id="BAAADD010000010">
    <property type="protein sequence ID" value="GAA0583372.1"/>
    <property type="molecule type" value="Genomic_DNA"/>
</dbReference>
<dbReference type="InterPro" id="IPR029063">
    <property type="entry name" value="SAM-dependent_MTases_sf"/>
</dbReference>
<protein>
    <submittedName>
        <fullName evidence="2">Spermidine synthase</fullName>
    </submittedName>
</protein>
<comment type="caution">
    <text evidence="2">The sequence shown here is derived from an EMBL/GenBank/DDBJ whole genome shotgun (WGS) entry which is preliminary data.</text>
</comment>
<evidence type="ECO:0000313" key="3">
    <source>
        <dbReference type="Proteomes" id="UP001499951"/>
    </source>
</evidence>
<evidence type="ECO:0000256" key="1">
    <source>
        <dbReference type="ARBA" id="ARBA00023115"/>
    </source>
</evidence>